<sequence length="511" mass="54838">MSLARRQIPSRLSFNTPSTPNFRDSRCNTPEREVIRALSPTTERELRRSCSAVVLALASPRISTIPERALPTPAFPKKQTFQGRRQSQAQTQPPIPQTQPWSQFDFKLSVEGSTSSHSLSSIIDSTFSRMSSEMGTSSWSPTTTHQSKSSDGDQFFHAQTADLTVLPPMPQKPMPGSPPARYAFAKTATARKMSLNYNQINPRASSIVTVAAEQRGETPPVLVRPTMINVPRPRTSSGIPGSPRFRNSSVPPSLDGSTKSRSDSQANVSVSGLGLGLNLEVQTAKANAVGSSPLATPITLDSASGHSPVIVRIPNSASPSSASPRRESHHIRSVTSTPLLSNPRTSTSNPPKGLTRRRTDMDPPTNPRKFSLFPCQDVTPVIIKDTQPVLYSPPARSVTSRQMSISSIGRPRTSGGAEIPKLSTDSWNRPLPPLPAVSDATGNPGKGKKGGKEKGEKTTFKSLRKQVLSSFQNFSGSLKLKSSISSRDKSGSRKDAGTHDGMPHVGIGVAA</sequence>
<feature type="compositionally biased region" description="Basic and acidic residues" evidence="1">
    <location>
        <begin position="486"/>
        <end position="502"/>
    </location>
</feature>
<feature type="compositionally biased region" description="Polar residues" evidence="1">
    <location>
        <begin position="10"/>
        <end position="22"/>
    </location>
</feature>
<protein>
    <submittedName>
        <fullName evidence="2">Uncharacterized protein</fullName>
    </submittedName>
</protein>
<accession>A0A3N4LQF8</accession>
<dbReference type="OrthoDB" id="5385116at2759"/>
<feature type="region of interest" description="Disordered" evidence="1">
    <location>
        <begin position="225"/>
        <end position="267"/>
    </location>
</feature>
<evidence type="ECO:0000313" key="2">
    <source>
        <dbReference type="EMBL" id="RPB25076.1"/>
    </source>
</evidence>
<feature type="compositionally biased region" description="Low complexity" evidence="1">
    <location>
        <begin position="86"/>
        <end position="100"/>
    </location>
</feature>
<feature type="compositionally biased region" description="Polar residues" evidence="1">
    <location>
        <begin position="131"/>
        <end position="149"/>
    </location>
</feature>
<proteinExistence type="predicted"/>
<feature type="compositionally biased region" description="Polar residues" evidence="1">
    <location>
        <begin position="234"/>
        <end position="266"/>
    </location>
</feature>
<dbReference type="EMBL" id="ML121539">
    <property type="protein sequence ID" value="RPB25076.1"/>
    <property type="molecule type" value="Genomic_DNA"/>
</dbReference>
<feature type="region of interest" description="Disordered" evidence="1">
    <location>
        <begin position="67"/>
        <end position="100"/>
    </location>
</feature>
<name>A0A3N4LQF8_9PEZI</name>
<organism evidence="2 3">
    <name type="scientific">Terfezia boudieri ATCC MYA-4762</name>
    <dbReference type="NCBI Taxonomy" id="1051890"/>
    <lineage>
        <taxon>Eukaryota</taxon>
        <taxon>Fungi</taxon>
        <taxon>Dikarya</taxon>
        <taxon>Ascomycota</taxon>
        <taxon>Pezizomycotina</taxon>
        <taxon>Pezizomycetes</taxon>
        <taxon>Pezizales</taxon>
        <taxon>Pezizaceae</taxon>
        <taxon>Terfezia</taxon>
    </lineage>
</organism>
<dbReference type="InParanoid" id="A0A3N4LQF8"/>
<dbReference type="AlphaFoldDB" id="A0A3N4LQF8"/>
<evidence type="ECO:0000313" key="3">
    <source>
        <dbReference type="Proteomes" id="UP000267821"/>
    </source>
</evidence>
<feature type="region of interest" description="Disordered" evidence="1">
    <location>
        <begin position="401"/>
        <end position="461"/>
    </location>
</feature>
<evidence type="ECO:0000256" key="1">
    <source>
        <dbReference type="SAM" id="MobiDB-lite"/>
    </source>
</evidence>
<feature type="region of interest" description="Disordered" evidence="1">
    <location>
        <begin position="309"/>
        <end position="372"/>
    </location>
</feature>
<feature type="compositionally biased region" description="Polar residues" evidence="1">
    <location>
        <begin position="333"/>
        <end position="350"/>
    </location>
</feature>
<gene>
    <name evidence="2" type="ORF">L211DRAFT_136508</name>
</gene>
<reference evidence="2 3" key="1">
    <citation type="journal article" date="2018" name="Nat. Ecol. Evol.">
        <title>Pezizomycetes genomes reveal the molecular basis of ectomycorrhizal truffle lifestyle.</title>
        <authorList>
            <person name="Murat C."/>
            <person name="Payen T."/>
            <person name="Noel B."/>
            <person name="Kuo A."/>
            <person name="Morin E."/>
            <person name="Chen J."/>
            <person name="Kohler A."/>
            <person name="Krizsan K."/>
            <person name="Balestrini R."/>
            <person name="Da Silva C."/>
            <person name="Montanini B."/>
            <person name="Hainaut M."/>
            <person name="Levati E."/>
            <person name="Barry K.W."/>
            <person name="Belfiori B."/>
            <person name="Cichocki N."/>
            <person name="Clum A."/>
            <person name="Dockter R.B."/>
            <person name="Fauchery L."/>
            <person name="Guy J."/>
            <person name="Iotti M."/>
            <person name="Le Tacon F."/>
            <person name="Lindquist E.A."/>
            <person name="Lipzen A."/>
            <person name="Malagnac F."/>
            <person name="Mello A."/>
            <person name="Molinier V."/>
            <person name="Miyauchi S."/>
            <person name="Poulain J."/>
            <person name="Riccioni C."/>
            <person name="Rubini A."/>
            <person name="Sitrit Y."/>
            <person name="Splivallo R."/>
            <person name="Traeger S."/>
            <person name="Wang M."/>
            <person name="Zifcakova L."/>
            <person name="Wipf D."/>
            <person name="Zambonelli A."/>
            <person name="Paolocci F."/>
            <person name="Nowrousian M."/>
            <person name="Ottonello S."/>
            <person name="Baldrian P."/>
            <person name="Spatafora J.W."/>
            <person name="Henrissat B."/>
            <person name="Nagy L.G."/>
            <person name="Aury J.M."/>
            <person name="Wincker P."/>
            <person name="Grigoriev I.V."/>
            <person name="Bonfante P."/>
            <person name="Martin F.M."/>
        </authorList>
    </citation>
    <scope>NUCLEOTIDE SEQUENCE [LARGE SCALE GENOMIC DNA]</scope>
    <source>
        <strain evidence="2 3">ATCC MYA-4762</strain>
    </source>
</reference>
<keyword evidence="3" id="KW-1185">Reference proteome</keyword>
<feature type="region of interest" description="Disordered" evidence="1">
    <location>
        <begin position="1"/>
        <end position="27"/>
    </location>
</feature>
<feature type="region of interest" description="Disordered" evidence="1">
    <location>
        <begin position="478"/>
        <end position="511"/>
    </location>
</feature>
<dbReference type="Proteomes" id="UP000267821">
    <property type="component" value="Unassembled WGS sequence"/>
</dbReference>
<feature type="region of interest" description="Disordered" evidence="1">
    <location>
        <begin position="131"/>
        <end position="152"/>
    </location>
</feature>
<feature type="compositionally biased region" description="Basic and acidic residues" evidence="1">
    <location>
        <begin position="450"/>
        <end position="459"/>
    </location>
</feature>